<dbReference type="GeneID" id="10228533"/>
<organism evidence="1 2">
    <name type="scientific">Vibrio phage ICP1</name>
    <dbReference type="NCBI Taxonomy" id="979525"/>
    <lineage>
        <taxon>Viruses</taxon>
        <taxon>Duplodnaviria</taxon>
        <taxon>Heunggongvirae</taxon>
        <taxon>Uroviricota</taxon>
        <taxon>Caudoviricetes</taxon>
        <taxon>Mohonavirus</taxon>
        <taxon>Mohonavirus ICP1</taxon>
    </lineage>
</organism>
<gene>
    <name evidence="1" type="primary">ORF54</name>
</gene>
<keyword evidence="2" id="KW-1185">Reference proteome</keyword>
<protein>
    <submittedName>
        <fullName evidence="1">Uncharacterized protein ORF54</fullName>
    </submittedName>
</protein>
<proteinExistence type="predicted"/>
<evidence type="ECO:0000313" key="1">
    <source>
        <dbReference type="EMBL" id="ADX87870.1"/>
    </source>
</evidence>
<dbReference type="KEGG" id="vg:10228533"/>
<evidence type="ECO:0000313" key="2">
    <source>
        <dbReference type="Proteomes" id="UP000007502"/>
    </source>
</evidence>
<dbReference type="EMBL" id="HQ641347">
    <property type="protein sequence ID" value="ADX87870.1"/>
    <property type="molecule type" value="Genomic_DNA"/>
</dbReference>
<dbReference type="Proteomes" id="UP000007502">
    <property type="component" value="Segment"/>
</dbReference>
<reference evidence="1 2" key="1">
    <citation type="journal article" date="2011" name="MBio">
        <title>Evidence of a dominant lineage of Vibrio cholerae-specific lytic bacteriophages shed by cholera patients over a 10-year period in Dhaka, Bangladesh.</title>
        <authorList>
            <person name="Seed K.D."/>
            <person name="Bodi K.L."/>
            <person name="Kropinski A.M."/>
            <person name="Ackermann H.W."/>
            <person name="Calderwood S.B."/>
            <person name="Qadri F."/>
            <person name="Camilli A."/>
        </authorList>
    </citation>
    <scope>NUCLEOTIDE SEQUENCE [LARGE SCALE GENOMIC DNA]</scope>
</reference>
<dbReference type="RefSeq" id="YP_004250995.1">
    <property type="nucleotide sequence ID" value="NC_015157.1"/>
</dbReference>
<sequence>MNLKDYTDPNDIAKAIRFGLFTYQSVLNHAQRLKLVGDPKYTIYSEGCKVYTVNKKQAIANFLRGWSNEGGV</sequence>
<name>F1D176_9CAUD</name>
<accession>F1D176</accession>